<feature type="region of interest" description="Disordered" evidence="2">
    <location>
        <begin position="308"/>
        <end position="329"/>
    </location>
</feature>
<keyword evidence="4" id="KW-1185">Reference proteome</keyword>
<keyword evidence="1" id="KW-0175">Coiled coil</keyword>
<evidence type="ECO:0000313" key="4">
    <source>
        <dbReference type="Proteomes" id="UP000198287"/>
    </source>
</evidence>
<comment type="caution">
    <text evidence="3">The sequence shown here is derived from an EMBL/GenBank/DDBJ whole genome shotgun (WGS) entry which is preliminary data.</text>
</comment>
<feature type="region of interest" description="Disordered" evidence="2">
    <location>
        <begin position="265"/>
        <end position="288"/>
    </location>
</feature>
<reference evidence="3 4" key="1">
    <citation type="submission" date="2015-12" db="EMBL/GenBank/DDBJ databases">
        <title>The genome of Folsomia candida.</title>
        <authorList>
            <person name="Faddeeva A."/>
            <person name="Derks M.F."/>
            <person name="Anvar Y."/>
            <person name="Smit S."/>
            <person name="Van Straalen N."/>
            <person name="Roelofs D."/>
        </authorList>
    </citation>
    <scope>NUCLEOTIDE SEQUENCE [LARGE SCALE GENOMIC DNA]</scope>
    <source>
        <strain evidence="3 4">VU population</strain>
        <tissue evidence="3">Whole body</tissue>
    </source>
</reference>
<sequence length="395" mass="45272">MKIQPETEGNLAGKHHCPLCYSAEDQDWFHKTKWLILSKPVVLCPKTQKITMHGFALSQMDELIEIMLSQVVQNYIPSIEKSILNKLRAEMHLERETNNRITELENSVKSIEHRITNLEKSAQEIIQKTDETRNLINCSWGQIGTIITHEIAAVEERQCIKLEKSITENIATVEKRLFSKLEKSITEEIAKSEEMNKEVKKLNQHIQKTKKTIKKQNKGANQIHKANETLILNSQSLLRERMKRIISIIKKKAVVTLPMNGNFLIKDDPAQPDNSIPVHEESNSEEPNAIEAEEIETVNNEILQLDADKNHTPNEENKPNNFLSGHTSMPKLIPEQPMRIYGRVIHNSSSVRSCQYSKSSKSNSTKNRDYNQAFKCNMCPKSFSCKIPELILCVK</sequence>
<protein>
    <submittedName>
        <fullName evidence="3">Putative prefoldin subunit 4</fullName>
    </submittedName>
</protein>
<accession>A0A226F1A7</accession>
<dbReference type="EMBL" id="LNIX01000001">
    <property type="protein sequence ID" value="OXA63559.1"/>
    <property type="molecule type" value="Genomic_DNA"/>
</dbReference>
<organism evidence="3 4">
    <name type="scientific">Folsomia candida</name>
    <name type="common">Springtail</name>
    <dbReference type="NCBI Taxonomy" id="158441"/>
    <lineage>
        <taxon>Eukaryota</taxon>
        <taxon>Metazoa</taxon>
        <taxon>Ecdysozoa</taxon>
        <taxon>Arthropoda</taxon>
        <taxon>Hexapoda</taxon>
        <taxon>Collembola</taxon>
        <taxon>Entomobryomorpha</taxon>
        <taxon>Isotomoidea</taxon>
        <taxon>Isotomidae</taxon>
        <taxon>Proisotominae</taxon>
        <taxon>Folsomia</taxon>
    </lineage>
</organism>
<feature type="coiled-coil region" evidence="1">
    <location>
        <begin position="185"/>
        <end position="212"/>
    </location>
</feature>
<name>A0A226F1A7_FOLCA</name>
<feature type="compositionally biased region" description="Basic and acidic residues" evidence="2">
    <location>
        <begin position="308"/>
        <end position="318"/>
    </location>
</feature>
<gene>
    <name evidence="3" type="ORF">Fcan01_01456</name>
</gene>
<feature type="coiled-coil region" evidence="1">
    <location>
        <begin position="94"/>
        <end position="128"/>
    </location>
</feature>
<dbReference type="Proteomes" id="UP000198287">
    <property type="component" value="Unassembled WGS sequence"/>
</dbReference>
<proteinExistence type="predicted"/>
<evidence type="ECO:0000256" key="2">
    <source>
        <dbReference type="SAM" id="MobiDB-lite"/>
    </source>
</evidence>
<evidence type="ECO:0000313" key="3">
    <source>
        <dbReference type="EMBL" id="OXA63559.1"/>
    </source>
</evidence>
<evidence type="ECO:0000256" key="1">
    <source>
        <dbReference type="SAM" id="Coils"/>
    </source>
</evidence>
<dbReference type="AlphaFoldDB" id="A0A226F1A7"/>